<dbReference type="GO" id="GO:0005975">
    <property type="term" value="P:carbohydrate metabolic process"/>
    <property type="evidence" value="ECO:0007669"/>
    <property type="project" value="InterPro"/>
</dbReference>
<evidence type="ECO:0000313" key="13">
    <source>
        <dbReference type="Proteomes" id="UP000243105"/>
    </source>
</evidence>
<evidence type="ECO:0000259" key="8">
    <source>
        <dbReference type="Pfam" id="PF00408"/>
    </source>
</evidence>
<dbReference type="PANTHER" id="PTHR42946">
    <property type="entry name" value="PHOSPHOHEXOSE MUTASE"/>
    <property type="match status" value="1"/>
</dbReference>
<comment type="caution">
    <text evidence="12">The sequence shown here is derived from an EMBL/GenBank/DDBJ whole genome shotgun (WGS) entry which is preliminary data.</text>
</comment>
<dbReference type="SUPFAM" id="SSF53738">
    <property type="entry name" value="Phosphoglucomutase, first 3 domains"/>
    <property type="match status" value="3"/>
</dbReference>
<sequence>MGNLMVSISGVRGRVGEGLNPFEVVKFVSAFAEFCGRGKIMLGRDTRIHSLLISQLASGTLLAMGCDVIDVGICPTPTLQLAVEHSDASGGIMITASHNPAEWNGLKFISSDGTFLTPEQHKKFIELVENGNFNFAKWNLTGNYIQDRSFLDMHIEKIFKIDFVDFESIKARKFKVVVDCINGAGSEIVPRLLEKFGCEVIRLNCDGNGKFTHEPEPLPENLTELCEVVKQAKADFGIAVDPDADRLVLVTEEGEPFGEEYTIVQAVKIVLEKRSMLSDKNVVVNLSTTKAVDEVAKIYDAKVYRSPVGEINVVKKMKEVGAIIGGEGSGGVILPEVHYGRDSLVGIALILQNLVEFGGKISEFKKTLPKFEIYKTKVGIEGIKPDEILEKVIEIYKGAEINTDDGIRVDFGDKWIHLRKSNTEPVLRVIAEAKDREEAKELVQNLIAKIGLR</sequence>
<evidence type="ECO:0000256" key="1">
    <source>
        <dbReference type="ARBA" id="ARBA00001946"/>
    </source>
</evidence>
<dbReference type="SUPFAM" id="SSF55957">
    <property type="entry name" value="Phosphoglucomutase, C-terminal domain"/>
    <property type="match status" value="1"/>
</dbReference>
<dbReference type="InterPro" id="IPR005841">
    <property type="entry name" value="Alpha-D-phosphohexomutase_SF"/>
</dbReference>
<dbReference type="GO" id="GO:0009252">
    <property type="term" value="P:peptidoglycan biosynthetic process"/>
    <property type="evidence" value="ECO:0007669"/>
    <property type="project" value="TreeGrafter"/>
</dbReference>
<dbReference type="InterPro" id="IPR005846">
    <property type="entry name" value="A-D-PHexomutase_a/b/a-III"/>
</dbReference>
<dbReference type="GO" id="GO:0008966">
    <property type="term" value="F:phosphoglucosamine mutase activity"/>
    <property type="evidence" value="ECO:0007669"/>
    <property type="project" value="InterPro"/>
</dbReference>
<dbReference type="Pfam" id="PF00408">
    <property type="entry name" value="PGM_PMM_IV"/>
    <property type="match status" value="1"/>
</dbReference>
<keyword evidence="6" id="KW-0413">Isomerase</keyword>
<dbReference type="InterPro" id="IPR024086">
    <property type="entry name" value="GlmM_arc-type"/>
</dbReference>
<comment type="similarity">
    <text evidence="2 7">Belongs to the phosphohexose mutase family.</text>
</comment>
<protein>
    <submittedName>
        <fullName evidence="12">Phosphomannomutase</fullName>
    </submittedName>
</protein>
<reference evidence="12 13" key="1">
    <citation type="submission" date="2015-11" db="EMBL/GenBank/DDBJ databases">
        <authorList>
            <person name="Varghese N."/>
        </authorList>
    </citation>
    <scope>NUCLEOTIDE SEQUENCE [LARGE SCALE GENOMIC DNA]</scope>
    <source>
        <strain evidence="12 13">JGI-25</strain>
    </source>
</reference>
<evidence type="ECO:0000259" key="10">
    <source>
        <dbReference type="Pfam" id="PF02879"/>
    </source>
</evidence>
<evidence type="ECO:0000259" key="11">
    <source>
        <dbReference type="Pfam" id="PF02880"/>
    </source>
</evidence>
<evidence type="ECO:0000256" key="2">
    <source>
        <dbReference type="ARBA" id="ARBA00010231"/>
    </source>
</evidence>
<evidence type="ECO:0000256" key="3">
    <source>
        <dbReference type="ARBA" id="ARBA00022553"/>
    </source>
</evidence>
<dbReference type="InterPro" id="IPR016066">
    <property type="entry name" value="A-D-PHexomutase_CS"/>
</dbReference>
<dbReference type="InterPro" id="IPR016055">
    <property type="entry name" value="A-D-PHexomutase_a/b/a-I/II/III"/>
</dbReference>
<evidence type="ECO:0000256" key="6">
    <source>
        <dbReference type="ARBA" id="ARBA00023235"/>
    </source>
</evidence>
<dbReference type="Gene3D" id="3.40.120.10">
    <property type="entry name" value="Alpha-D-Glucose-1,6-Bisphosphate, subunit A, domain 3"/>
    <property type="match status" value="3"/>
</dbReference>
<dbReference type="EMBL" id="CZVV01000049">
    <property type="protein sequence ID" value="CUT01303.1"/>
    <property type="molecule type" value="Genomic_DNA"/>
</dbReference>
<organism evidence="12 13">
    <name type="scientific">Kryptobacter tengchongensis</name>
    <dbReference type="NCBI Taxonomy" id="1643429"/>
    <lineage>
        <taxon>Bacteria</taxon>
        <taxon>Pseudomonadati</taxon>
        <taxon>Candidatus Kryptoniota</taxon>
        <taxon>Candidatus Kryptobacter</taxon>
    </lineage>
</organism>
<dbReference type="NCBIfam" id="TIGR03990">
    <property type="entry name" value="Arch_GlmM"/>
    <property type="match status" value="1"/>
</dbReference>
<dbReference type="AlphaFoldDB" id="A0A916LJD9"/>
<dbReference type="InterPro" id="IPR050060">
    <property type="entry name" value="Phosphoglucosamine_mutase"/>
</dbReference>
<keyword evidence="5 7" id="KW-0460">Magnesium</keyword>
<evidence type="ECO:0000256" key="4">
    <source>
        <dbReference type="ARBA" id="ARBA00022723"/>
    </source>
</evidence>
<evidence type="ECO:0000259" key="9">
    <source>
        <dbReference type="Pfam" id="PF02878"/>
    </source>
</evidence>
<evidence type="ECO:0000313" key="12">
    <source>
        <dbReference type="EMBL" id="CUT01303.1"/>
    </source>
</evidence>
<feature type="domain" description="Alpha-D-phosphohexomutase C-terminal" evidence="8">
    <location>
        <begin position="397"/>
        <end position="447"/>
    </location>
</feature>
<dbReference type="InterPro" id="IPR036900">
    <property type="entry name" value="A-D-PHexomutase_C_sf"/>
</dbReference>
<dbReference type="InterPro" id="IPR005845">
    <property type="entry name" value="A-D-PHexomutase_a/b/a-II"/>
</dbReference>
<accession>A0A916LJD9</accession>
<dbReference type="PRINTS" id="PR00509">
    <property type="entry name" value="PGMPMM"/>
</dbReference>
<dbReference type="FunFam" id="3.40.120.10:FF:000003">
    <property type="entry name" value="Phosphoglucosamine mutase"/>
    <property type="match status" value="1"/>
</dbReference>
<dbReference type="InterPro" id="IPR005843">
    <property type="entry name" value="A-D-PHexomutase_C"/>
</dbReference>
<dbReference type="InterPro" id="IPR005844">
    <property type="entry name" value="A-D-PHexomutase_a/b/a-I"/>
</dbReference>
<feature type="domain" description="Alpha-D-phosphohexomutase alpha/beta/alpha" evidence="9">
    <location>
        <begin position="9"/>
        <end position="133"/>
    </location>
</feature>
<feature type="domain" description="Alpha-D-phosphohexomutase alpha/beta/alpha" evidence="11">
    <location>
        <begin position="268"/>
        <end position="368"/>
    </location>
</feature>
<gene>
    <name evidence="12" type="ORF">JGI25_00870</name>
</gene>
<dbReference type="PROSITE" id="PS00710">
    <property type="entry name" value="PGM_PMM"/>
    <property type="match status" value="1"/>
</dbReference>
<dbReference type="Gene3D" id="3.30.310.50">
    <property type="entry name" value="Alpha-D-phosphohexomutase, C-terminal domain"/>
    <property type="match status" value="1"/>
</dbReference>
<dbReference type="GO" id="GO:0006048">
    <property type="term" value="P:UDP-N-acetylglucosamine biosynthetic process"/>
    <property type="evidence" value="ECO:0007669"/>
    <property type="project" value="TreeGrafter"/>
</dbReference>
<dbReference type="PANTHER" id="PTHR42946:SF1">
    <property type="entry name" value="PHOSPHOGLUCOMUTASE (ALPHA-D-GLUCOSE-1,6-BISPHOSPHATE-DEPENDENT)"/>
    <property type="match status" value="1"/>
</dbReference>
<evidence type="ECO:0000256" key="5">
    <source>
        <dbReference type="ARBA" id="ARBA00022842"/>
    </source>
</evidence>
<feature type="domain" description="Alpha-D-phosphohexomutase alpha/beta/alpha" evidence="10">
    <location>
        <begin position="163"/>
        <end position="254"/>
    </location>
</feature>
<keyword evidence="4 7" id="KW-0479">Metal-binding</keyword>
<dbReference type="Proteomes" id="UP000243105">
    <property type="component" value="Unassembled WGS sequence"/>
</dbReference>
<dbReference type="GO" id="GO:0005829">
    <property type="term" value="C:cytosol"/>
    <property type="evidence" value="ECO:0007669"/>
    <property type="project" value="TreeGrafter"/>
</dbReference>
<dbReference type="GO" id="GO:0000287">
    <property type="term" value="F:magnesium ion binding"/>
    <property type="evidence" value="ECO:0007669"/>
    <property type="project" value="InterPro"/>
</dbReference>
<dbReference type="Pfam" id="PF02879">
    <property type="entry name" value="PGM_PMM_II"/>
    <property type="match status" value="1"/>
</dbReference>
<dbReference type="Pfam" id="PF02880">
    <property type="entry name" value="PGM_PMM_III"/>
    <property type="match status" value="1"/>
</dbReference>
<name>A0A916LJD9_KRYT1</name>
<comment type="cofactor">
    <cofactor evidence="1">
        <name>Mg(2+)</name>
        <dbReference type="ChEBI" id="CHEBI:18420"/>
    </cofactor>
</comment>
<proteinExistence type="inferred from homology"/>
<evidence type="ECO:0000256" key="7">
    <source>
        <dbReference type="RuleBase" id="RU004326"/>
    </source>
</evidence>
<dbReference type="GO" id="GO:0004615">
    <property type="term" value="F:phosphomannomutase activity"/>
    <property type="evidence" value="ECO:0007669"/>
    <property type="project" value="TreeGrafter"/>
</dbReference>
<dbReference type="Pfam" id="PF02878">
    <property type="entry name" value="PGM_PMM_I"/>
    <property type="match status" value="1"/>
</dbReference>
<keyword evidence="3" id="KW-0597">Phosphoprotein</keyword>